<evidence type="ECO:0000313" key="1">
    <source>
        <dbReference type="EMBL" id="TDC19265.1"/>
    </source>
</evidence>
<dbReference type="Proteomes" id="UP000295431">
    <property type="component" value="Unassembled WGS sequence"/>
</dbReference>
<comment type="caution">
    <text evidence="1">The sequence shown here is derived from an EMBL/GenBank/DDBJ whole genome shotgun (WGS) entry which is preliminary data.</text>
</comment>
<gene>
    <name evidence="1" type="ORF">E1284_04085</name>
</gene>
<dbReference type="OrthoDB" id="9783680at2"/>
<dbReference type="InterPro" id="IPR052159">
    <property type="entry name" value="Competence_DNA_uptake"/>
</dbReference>
<dbReference type="RefSeq" id="WP_131937185.1">
    <property type="nucleotide sequence ID" value="NZ_BAAAMX010000051.1"/>
</dbReference>
<proteinExistence type="predicted"/>
<dbReference type="Gene3D" id="3.60.15.10">
    <property type="entry name" value="Ribonuclease Z/Hydroxyacylglutathione hydrolase-like"/>
    <property type="match status" value="2"/>
</dbReference>
<dbReference type="PANTHER" id="PTHR30619">
    <property type="entry name" value="DNA INTERNALIZATION/COMPETENCE PROTEIN COMEC/REC2"/>
    <property type="match status" value="1"/>
</dbReference>
<keyword evidence="2" id="KW-1185">Reference proteome</keyword>
<dbReference type="PANTHER" id="PTHR30619:SF1">
    <property type="entry name" value="RECOMBINATION PROTEIN 2"/>
    <property type="match status" value="1"/>
</dbReference>
<evidence type="ECO:0000313" key="2">
    <source>
        <dbReference type="Proteomes" id="UP000295431"/>
    </source>
</evidence>
<dbReference type="InterPro" id="IPR036866">
    <property type="entry name" value="RibonucZ/Hydroxyglut_hydro"/>
</dbReference>
<name>A0A4R4PA93_9ACTN</name>
<dbReference type="AlphaFoldDB" id="A0A4R4PA93"/>
<sequence length="549" mass="57905">MAWQLRIHMIDVGHGDSTLITAVDTASKASRSLLIDAGDVDDTNYSPAERPAQRTESSDRVHRYVSSALKNAGGIPLDHIVVTNYDPERYRGMLGLLRADNLHRLTITMGAVAAEEVAQGANKAEQLAGAAAGARAVSLGAYDLPGGPPGAAAAATTIAGYARQAVANYPGPMTEQAFGVWVAESQLAPAAVNAPVSIPPWWAAEIAEAAAFKAWFEMDDIGYPNGSPPPDVLGRIRATVQERTNQLLRRYMPFGARFDTGGLYARTHVIDIGPEGNLDGNRAALVEDAAAGNIIPTSLGTTAGPGRALTRPPALGSEILWNSGPRAMKAPAGAPQVFVMAEGRRLWQRSGGSIGLPPWQQGQPADVSRTEQESIALLVRFGDYLHLDSGDLPSRGAELIATAVTQPAPGPVAEEPFPPGRITSIKCGHHGDNACTSAALLQIAGPSVALISCGALNPLRRPYPSQEAIDRLLAEKSVENVYLTNYRITSPKTPPEYKFVVSGSNGRAVNGSPVHGDVVLVIDESSPSALGAYYRDADNKVRLGDFTLV</sequence>
<protein>
    <submittedName>
        <fullName evidence="1">Uncharacterized protein</fullName>
    </submittedName>
</protein>
<organism evidence="1 2">
    <name type="scientific">Actinomadura bangladeshensis</name>
    <dbReference type="NCBI Taxonomy" id="453573"/>
    <lineage>
        <taxon>Bacteria</taxon>
        <taxon>Bacillati</taxon>
        <taxon>Actinomycetota</taxon>
        <taxon>Actinomycetes</taxon>
        <taxon>Streptosporangiales</taxon>
        <taxon>Thermomonosporaceae</taxon>
        <taxon>Actinomadura</taxon>
    </lineage>
</organism>
<accession>A0A4R4PA93</accession>
<dbReference type="EMBL" id="SMJW01000011">
    <property type="protein sequence ID" value="TDC19265.1"/>
    <property type="molecule type" value="Genomic_DNA"/>
</dbReference>
<reference evidence="1 2" key="1">
    <citation type="submission" date="2019-03" db="EMBL/GenBank/DDBJ databases">
        <title>Draft genome sequences of novel Actinobacteria.</title>
        <authorList>
            <person name="Sahin N."/>
            <person name="Ay H."/>
            <person name="Saygin H."/>
        </authorList>
    </citation>
    <scope>NUCLEOTIDE SEQUENCE [LARGE SCALE GENOMIC DNA]</scope>
    <source>
        <strain evidence="1 2">DSM 45347</strain>
    </source>
</reference>